<sequence length="56" mass="6490">MRKAHETVLVTIKITYFKHKPFSPTNLGTTLSWCNLLYRGSNTPAVKYSFNKLRIC</sequence>
<comment type="caution">
    <text evidence="1">The sequence shown here is derived from an EMBL/GenBank/DDBJ whole genome shotgun (WGS) entry which is preliminary data.</text>
</comment>
<dbReference type="AlphaFoldDB" id="A0A7J7MX64"/>
<evidence type="ECO:0000313" key="1">
    <source>
        <dbReference type="EMBL" id="KAF6159384.1"/>
    </source>
</evidence>
<name>A0A7J7MX64_9MAGN</name>
<feature type="non-terminal residue" evidence="1">
    <location>
        <position position="56"/>
    </location>
</feature>
<protein>
    <submittedName>
        <fullName evidence="1">Uncharacterized protein</fullName>
    </submittedName>
</protein>
<proteinExistence type="predicted"/>
<dbReference type="Proteomes" id="UP000541444">
    <property type="component" value="Unassembled WGS sequence"/>
</dbReference>
<organism evidence="1 2">
    <name type="scientific">Kingdonia uniflora</name>
    <dbReference type="NCBI Taxonomy" id="39325"/>
    <lineage>
        <taxon>Eukaryota</taxon>
        <taxon>Viridiplantae</taxon>
        <taxon>Streptophyta</taxon>
        <taxon>Embryophyta</taxon>
        <taxon>Tracheophyta</taxon>
        <taxon>Spermatophyta</taxon>
        <taxon>Magnoliopsida</taxon>
        <taxon>Ranunculales</taxon>
        <taxon>Circaeasteraceae</taxon>
        <taxon>Kingdonia</taxon>
    </lineage>
</organism>
<evidence type="ECO:0000313" key="2">
    <source>
        <dbReference type="Proteomes" id="UP000541444"/>
    </source>
</evidence>
<accession>A0A7J7MX64</accession>
<dbReference type="EMBL" id="JACGCM010001193">
    <property type="protein sequence ID" value="KAF6159384.1"/>
    <property type="molecule type" value="Genomic_DNA"/>
</dbReference>
<reference evidence="1 2" key="1">
    <citation type="journal article" date="2020" name="IScience">
        <title>Genome Sequencing of the Endangered Kingdonia uniflora (Circaeasteraceae, Ranunculales) Reveals Potential Mechanisms of Evolutionary Specialization.</title>
        <authorList>
            <person name="Sun Y."/>
            <person name="Deng T."/>
            <person name="Zhang A."/>
            <person name="Moore M.J."/>
            <person name="Landis J.B."/>
            <person name="Lin N."/>
            <person name="Zhang H."/>
            <person name="Zhang X."/>
            <person name="Huang J."/>
            <person name="Zhang X."/>
            <person name="Sun H."/>
            <person name="Wang H."/>
        </authorList>
    </citation>
    <scope>NUCLEOTIDE SEQUENCE [LARGE SCALE GENOMIC DNA]</scope>
    <source>
        <strain evidence="1">TB1705</strain>
        <tissue evidence="1">Leaf</tissue>
    </source>
</reference>
<gene>
    <name evidence="1" type="ORF">GIB67_032155</name>
</gene>
<keyword evidence="2" id="KW-1185">Reference proteome</keyword>